<organism evidence="1">
    <name type="scientific">Siphoviridae sp. ctAFE3</name>
    <dbReference type="NCBI Taxonomy" id="2827796"/>
    <lineage>
        <taxon>Viruses</taxon>
        <taxon>Duplodnaviria</taxon>
        <taxon>Heunggongvirae</taxon>
        <taxon>Uroviricota</taxon>
        <taxon>Caudoviricetes</taxon>
    </lineage>
</organism>
<proteinExistence type="predicted"/>
<protein>
    <recommendedName>
        <fullName evidence="2">Lipoprotein</fullName>
    </recommendedName>
</protein>
<evidence type="ECO:0008006" key="2">
    <source>
        <dbReference type="Google" id="ProtNLM"/>
    </source>
</evidence>
<accession>A0A8S5S7N7</accession>
<name>A0A8S5S7N7_9CAUD</name>
<sequence>MKKLIKMLVVSTILLTGCSSTKAETPKEMTTEQKQAERISRILDPGKIAVETDGVYKMEMTVVDFNYITQRQFHDFVAKQRERGKFKVLVVYLDNGFNIMVDNGDLLIYNMKLNGTILKAAYFNYNPESGLYIHDKTNKALEVNKNVTRPNYFE</sequence>
<reference evidence="1" key="1">
    <citation type="journal article" date="2021" name="Proc. Natl. Acad. Sci. U.S.A.">
        <title>A Catalog of Tens of Thousands of Viruses from Human Metagenomes Reveals Hidden Associations with Chronic Diseases.</title>
        <authorList>
            <person name="Tisza M.J."/>
            <person name="Buck C.B."/>
        </authorList>
    </citation>
    <scope>NUCLEOTIDE SEQUENCE</scope>
    <source>
        <strain evidence="1">CtAFE3</strain>
    </source>
</reference>
<dbReference type="PROSITE" id="PS51257">
    <property type="entry name" value="PROKAR_LIPOPROTEIN"/>
    <property type="match status" value="1"/>
</dbReference>
<dbReference type="EMBL" id="BK032542">
    <property type="protein sequence ID" value="DAF46714.1"/>
    <property type="molecule type" value="Genomic_DNA"/>
</dbReference>
<evidence type="ECO:0000313" key="1">
    <source>
        <dbReference type="EMBL" id="DAF46714.1"/>
    </source>
</evidence>